<evidence type="ECO:0000259" key="1">
    <source>
        <dbReference type="Pfam" id="PF01408"/>
    </source>
</evidence>
<organism evidence="2">
    <name type="scientific">hydrothermal vent metagenome</name>
    <dbReference type="NCBI Taxonomy" id="652676"/>
    <lineage>
        <taxon>unclassified sequences</taxon>
        <taxon>metagenomes</taxon>
        <taxon>ecological metagenomes</taxon>
    </lineage>
</organism>
<dbReference type="PANTHER" id="PTHR43377:SF1">
    <property type="entry name" value="BILIVERDIN REDUCTASE A"/>
    <property type="match status" value="1"/>
</dbReference>
<dbReference type="AlphaFoldDB" id="A0A3B0S1I7"/>
<dbReference type="SUPFAM" id="SSF55347">
    <property type="entry name" value="Glyceraldehyde-3-phosphate dehydrogenase-like, C-terminal domain"/>
    <property type="match status" value="1"/>
</dbReference>
<dbReference type="GO" id="GO:0000166">
    <property type="term" value="F:nucleotide binding"/>
    <property type="evidence" value="ECO:0007669"/>
    <property type="project" value="InterPro"/>
</dbReference>
<dbReference type="Gene3D" id="3.40.50.720">
    <property type="entry name" value="NAD(P)-binding Rossmann-like Domain"/>
    <property type="match status" value="1"/>
</dbReference>
<sequence>MARDQKAKFSVLIIGCGAIAGGYDEDDLSGPNILTHAKAFNFHHGFNLAGCMDTSEEVAQNFSRTWGVNKVYSRLDQALDNQHFDIISICSSTASHEGYLRQLQDYQARLIFCEKPITDNFDTAREMTELYQDNLAVNYSRRFNPAVRQLAQDISQGKYGRFNSGKAIYNKGLYNNGSHMTDLLHMLLGPLLVKEGGGIIHDFWPGDPTVSAELTTASGAAIDMTGTDMRQGMTFDLTLEFEQARIILDDFSRRLIIKPSDGPEMTVETGLNRAMLHAVSNIYDHLTGGAVLFSTGENALSALKVCAEIRQKAGLP</sequence>
<evidence type="ECO:0000313" key="2">
    <source>
        <dbReference type="EMBL" id="VAV97071.1"/>
    </source>
</evidence>
<reference evidence="2" key="1">
    <citation type="submission" date="2018-06" db="EMBL/GenBank/DDBJ databases">
        <authorList>
            <person name="Zhirakovskaya E."/>
        </authorList>
    </citation>
    <scope>NUCLEOTIDE SEQUENCE</scope>
</reference>
<dbReference type="EMBL" id="UOEJ01000084">
    <property type="protein sequence ID" value="VAV97071.1"/>
    <property type="molecule type" value="Genomic_DNA"/>
</dbReference>
<accession>A0A3B0S1I7</accession>
<protein>
    <recommendedName>
        <fullName evidence="1">Gfo/Idh/MocA-like oxidoreductase N-terminal domain-containing protein</fullName>
    </recommendedName>
</protein>
<dbReference type="SUPFAM" id="SSF51735">
    <property type="entry name" value="NAD(P)-binding Rossmann-fold domains"/>
    <property type="match status" value="1"/>
</dbReference>
<dbReference type="InterPro" id="IPR000683">
    <property type="entry name" value="Gfo/Idh/MocA-like_OxRdtase_N"/>
</dbReference>
<proteinExistence type="predicted"/>
<feature type="domain" description="Gfo/Idh/MocA-like oxidoreductase N-terminal" evidence="1">
    <location>
        <begin position="10"/>
        <end position="133"/>
    </location>
</feature>
<name>A0A3B0S1I7_9ZZZZ</name>
<dbReference type="InterPro" id="IPR051450">
    <property type="entry name" value="Gfo/Idh/MocA_Oxidoreductases"/>
</dbReference>
<gene>
    <name evidence="2" type="ORF">MNBD_ALPHA01-1392</name>
</gene>
<dbReference type="Pfam" id="PF01408">
    <property type="entry name" value="GFO_IDH_MocA"/>
    <property type="match status" value="1"/>
</dbReference>
<dbReference type="InterPro" id="IPR036291">
    <property type="entry name" value="NAD(P)-bd_dom_sf"/>
</dbReference>
<dbReference type="Gene3D" id="3.30.360.10">
    <property type="entry name" value="Dihydrodipicolinate Reductase, domain 2"/>
    <property type="match status" value="1"/>
</dbReference>
<dbReference type="PANTHER" id="PTHR43377">
    <property type="entry name" value="BILIVERDIN REDUCTASE A"/>
    <property type="match status" value="1"/>
</dbReference>